<dbReference type="AlphaFoldDB" id="I3TFX6"/>
<dbReference type="STRING" id="1184251.TCELL_1241"/>
<dbReference type="OrthoDB" id="27667at2157"/>
<dbReference type="KEGG" id="thg:TCELL_1241"/>
<gene>
    <name evidence="1" type="ordered locus">TCELL_1241</name>
</gene>
<dbReference type="InterPro" id="IPR036412">
    <property type="entry name" value="HAD-like_sf"/>
</dbReference>
<dbReference type="InterPro" id="IPR023214">
    <property type="entry name" value="HAD_sf"/>
</dbReference>
<reference evidence="1 2" key="1">
    <citation type="journal article" date="2012" name="J. Bacteriol.">
        <title>Complete genome sequence of the hyperthermophilic cellulolytic Crenarchaeon 'Thermogladius cellulolyticus' 1633.</title>
        <authorList>
            <person name="Mardanov A.V."/>
            <person name="Kochetkova T.V."/>
            <person name="Beletsky A.V."/>
            <person name="Bonch-Osmolovskaya E.A."/>
            <person name="Ravin N.V."/>
            <person name="Skryabin K.G."/>
        </authorList>
    </citation>
    <scope>NUCLEOTIDE SEQUENCE [LARGE SCALE GENOMIC DNA]</scope>
    <source>
        <strain evidence="2">DSM 22663 / VKM B-2946 / 1633</strain>
    </source>
</reference>
<dbReference type="Gene3D" id="3.40.50.1000">
    <property type="entry name" value="HAD superfamily/HAD-like"/>
    <property type="match status" value="2"/>
</dbReference>
<dbReference type="eggNOG" id="arCOG01214">
    <property type="taxonomic scope" value="Archaea"/>
</dbReference>
<dbReference type="Pfam" id="PF08282">
    <property type="entry name" value="Hydrolase_3"/>
    <property type="match status" value="1"/>
</dbReference>
<proteinExistence type="predicted"/>
<name>I3TFX6_THEC1</name>
<dbReference type="RefSeq" id="WP_014737914.1">
    <property type="nucleotide sequence ID" value="NC_017954.1"/>
</dbReference>
<dbReference type="GO" id="GO:0016787">
    <property type="term" value="F:hydrolase activity"/>
    <property type="evidence" value="ECO:0007669"/>
    <property type="project" value="UniProtKB-KW"/>
</dbReference>
<dbReference type="GeneID" id="13013562"/>
<evidence type="ECO:0000313" key="1">
    <source>
        <dbReference type="EMBL" id="AFK51664.1"/>
    </source>
</evidence>
<sequence length="228" mass="25971">MVDKALVFDYDGVLAEIGKDIPLPWVQGVLRELKRKYRLLIASTRSTSFLVEQVPSADAYIGVNGLEVLAGGYLVYPLRALDERRSRDVEELYMRLREPCLRVELKKSLLGRALGLGVGWRRCPNKPADVIAVEEESERRGLFVFKYQRPFIEVYVAETSKAAGLRVARALLGVSEAYFFGDSESDIEVFGEVEHPVFVRNEYNRHLNPLGVVEVWQQDLPVFLKRLL</sequence>
<dbReference type="InParanoid" id="I3TFX6"/>
<dbReference type="Gene3D" id="3.30.1240.10">
    <property type="match status" value="1"/>
</dbReference>
<dbReference type="HOGENOM" id="CLU_1173412_0_0_2"/>
<dbReference type="SUPFAM" id="SSF56784">
    <property type="entry name" value="HAD-like"/>
    <property type="match status" value="1"/>
</dbReference>
<keyword evidence="1" id="KW-0378">Hydrolase</keyword>
<dbReference type="EMBL" id="CP003531">
    <property type="protein sequence ID" value="AFK51664.1"/>
    <property type="molecule type" value="Genomic_DNA"/>
</dbReference>
<keyword evidence="2" id="KW-1185">Reference proteome</keyword>
<accession>I3TFX6</accession>
<protein>
    <submittedName>
        <fullName evidence="1">HAD-superfamily hydrolase, subfamily IIB</fullName>
    </submittedName>
</protein>
<dbReference type="Proteomes" id="UP000005270">
    <property type="component" value="Chromosome"/>
</dbReference>
<evidence type="ECO:0000313" key="2">
    <source>
        <dbReference type="Proteomes" id="UP000005270"/>
    </source>
</evidence>
<organism evidence="1 2">
    <name type="scientific">Thermogladius calderae (strain DSM 22663 / VKM B-2946 / 1633)</name>
    <dbReference type="NCBI Taxonomy" id="1184251"/>
    <lineage>
        <taxon>Archaea</taxon>
        <taxon>Thermoproteota</taxon>
        <taxon>Thermoprotei</taxon>
        <taxon>Desulfurococcales</taxon>
        <taxon>Desulfurococcaceae</taxon>
        <taxon>Thermogladius</taxon>
    </lineage>
</organism>